<comment type="caution">
    <text evidence="5">The sequence shown here is derived from an EMBL/GenBank/DDBJ whole genome shotgun (WGS) entry which is preliminary data.</text>
</comment>
<dbReference type="InterPro" id="IPR003439">
    <property type="entry name" value="ABC_transporter-like_ATP-bd"/>
</dbReference>
<protein>
    <submittedName>
        <fullName evidence="5">ABC transporter ATP-binding protein</fullName>
    </submittedName>
</protein>
<proteinExistence type="predicted"/>
<dbReference type="Proteomes" id="UP001500101">
    <property type="component" value="Unassembled WGS sequence"/>
</dbReference>
<dbReference type="GO" id="GO:0005524">
    <property type="term" value="F:ATP binding"/>
    <property type="evidence" value="ECO:0007669"/>
    <property type="project" value="UniProtKB-KW"/>
</dbReference>
<dbReference type="PANTHER" id="PTHR42939:SF1">
    <property type="entry name" value="ABC TRANSPORTER ATP-BINDING PROTEIN ALBC-RELATED"/>
    <property type="match status" value="1"/>
</dbReference>
<evidence type="ECO:0000256" key="1">
    <source>
        <dbReference type="ARBA" id="ARBA00022448"/>
    </source>
</evidence>
<sequence length="207" mass="23975">MNIILQDIGRRYNREWIFRHLDYTFSFGKSYAILGPNGSGKSTLLKVLTGSLTPSEGTIEYRMEGDKPVEIDQTFQYISYAAPYVELIEEFTLAEHLDFHFKFKSFLPGYDLESVKEQLGFAKGVFQKEIRHFSSGMKQRVKLAMACCVDSKVLFLDEPSSNLDKAGEKWYLDLVEKTKNDRVLIIGSNQEHEYAFCDEYVEILKYK</sequence>
<keyword evidence="3 5" id="KW-0067">ATP-binding</keyword>
<gene>
    <name evidence="5" type="ORF">GCM10022216_30020</name>
</gene>
<dbReference type="Pfam" id="PF00005">
    <property type="entry name" value="ABC_tran"/>
    <property type="match status" value="1"/>
</dbReference>
<dbReference type="SMART" id="SM00382">
    <property type="entry name" value="AAA"/>
    <property type="match status" value="1"/>
</dbReference>
<keyword evidence="6" id="KW-1185">Reference proteome</keyword>
<evidence type="ECO:0000259" key="4">
    <source>
        <dbReference type="PROSITE" id="PS50893"/>
    </source>
</evidence>
<organism evidence="5 6">
    <name type="scientific">Sphingobacterium kyonggiense</name>
    <dbReference type="NCBI Taxonomy" id="714075"/>
    <lineage>
        <taxon>Bacteria</taxon>
        <taxon>Pseudomonadati</taxon>
        <taxon>Bacteroidota</taxon>
        <taxon>Sphingobacteriia</taxon>
        <taxon>Sphingobacteriales</taxon>
        <taxon>Sphingobacteriaceae</taxon>
        <taxon>Sphingobacterium</taxon>
    </lineage>
</organism>
<dbReference type="EMBL" id="BAAAZI010000012">
    <property type="protein sequence ID" value="GAA4145766.1"/>
    <property type="molecule type" value="Genomic_DNA"/>
</dbReference>
<dbReference type="PANTHER" id="PTHR42939">
    <property type="entry name" value="ABC TRANSPORTER ATP-BINDING PROTEIN ALBC-RELATED"/>
    <property type="match status" value="1"/>
</dbReference>
<dbReference type="RefSeq" id="WP_344675608.1">
    <property type="nucleotide sequence ID" value="NZ_BAAAZI010000012.1"/>
</dbReference>
<dbReference type="SUPFAM" id="SSF52540">
    <property type="entry name" value="P-loop containing nucleoside triphosphate hydrolases"/>
    <property type="match status" value="1"/>
</dbReference>
<reference evidence="6" key="1">
    <citation type="journal article" date="2019" name="Int. J. Syst. Evol. Microbiol.">
        <title>The Global Catalogue of Microorganisms (GCM) 10K type strain sequencing project: providing services to taxonomists for standard genome sequencing and annotation.</title>
        <authorList>
            <consortium name="The Broad Institute Genomics Platform"/>
            <consortium name="The Broad Institute Genome Sequencing Center for Infectious Disease"/>
            <person name="Wu L."/>
            <person name="Ma J."/>
        </authorList>
    </citation>
    <scope>NUCLEOTIDE SEQUENCE [LARGE SCALE GENOMIC DNA]</scope>
    <source>
        <strain evidence="6">JCM 16704</strain>
    </source>
</reference>
<evidence type="ECO:0000256" key="2">
    <source>
        <dbReference type="ARBA" id="ARBA00022741"/>
    </source>
</evidence>
<keyword evidence="1" id="KW-0813">Transport</keyword>
<evidence type="ECO:0000313" key="5">
    <source>
        <dbReference type="EMBL" id="GAA4145766.1"/>
    </source>
</evidence>
<dbReference type="InterPro" id="IPR027417">
    <property type="entry name" value="P-loop_NTPase"/>
</dbReference>
<name>A0ABP7Z329_9SPHI</name>
<keyword evidence="2" id="KW-0547">Nucleotide-binding</keyword>
<evidence type="ECO:0000313" key="6">
    <source>
        <dbReference type="Proteomes" id="UP001500101"/>
    </source>
</evidence>
<dbReference type="PROSITE" id="PS50893">
    <property type="entry name" value="ABC_TRANSPORTER_2"/>
    <property type="match status" value="1"/>
</dbReference>
<accession>A0ABP7Z329</accession>
<feature type="domain" description="ABC transporter" evidence="4">
    <location>
        <begin position="3"/>
        <end position="204"/>
    </location>
</feature>
<dbReference type="Gene3D" id="3.40.50.300">
    <property type="entry name" value="P-loop containing nucleotide triphosphate hydrolases"/>
    <property type="match status" value="1"/>
</dbReference>
<dbReference type="InterPro" id="IPR051782">
    <property type="entry name" value="ABC_Transporter_VariousFunc"/>
</dbReference>
<dbReference type="InterPro" id="IPR003593">
    <property type="entry name" value="AAA+_ATPase"/>
</dbReference>
<evidence type="ECO:0000256" key="3">
    <source>
        <dbReference type="ARBA" id="ARBA00022840"/>
    </source>
</evidence>